<dbReference type="GO" id="GO:0000045">
    <property type="term" value="P:autophagosome assembly"/>
    <property type="evidence" value="ECO:0007669"/>
    <property type="project" value="TreeGrafter"/>
</dbReference>
<dbReference type="GO" id="GO:0034271">
    <property type="term" value="C:phosphatidylinositol 3-kinase complex, class III, type I"/>
    <property type="evidence" value="ECO:0007669"/>
    <property type="project" value="TreeGrafter"/>
</dbReference>
<dbReference type="PANTHER" id="PTHR12768">
    <property type="entry name" value="BECLIN 1"/>
    <property type="match status" value="1"/>
</dbReference>
<evidence type="ECO:0000256" key="3">
    <source>
        <dbReference type="SAM" id="MobiDB-lite"/>
    </source>
</evidence>
<sequence>MVLHSDSNGSVVHLTCGTCHVPIKDSDFDPSLLSLSKLQIDSITNNNNRYRSNEDSIRLNHKDYQSSNVLKQRLSTKKLSHLKNGSSINGSASNHSSNSGKFPNDLKSSSYVLLEGTNSSQNMGESLILNSHNTTSNNNSVLLSENNALSRNVKALEPIFQLLNDSLYDIDDKGQLFSHVKHPMCKDCFDTLINKLNDQYMDLLSEKEKYQDFLKKLEFHKQRIGNNNYMGRNNEAGNESVRSAAYTLSPKKKKRLSFNSPITSPKKSILSQSIEKEEQSPLKKKQQQQQQQQQQQDSTLSSNDIENLKEIQSIDKETQELMDTLEALNTERDDLEIALQKEKLLLSKMKKEYLNKMNGMNNEKIIKYNENLKEWTKISSDVENVHEDLASLRNLNIYNTVFNISTSDSNTIAKNQNASKTFNNFGTINGLRIGYNWRETNAALGQIVLCLCNLSIPVKESPFFEDLNSAEIEWYPIGSVSKIVKNGIEYDCFYDPLDTTISSSITTTNSNNQELSNVNSNNNNNNNNNNNWNFLFFKNTNQQSTDKKEFKLNKLRLFNEAMVTILQQVNRLLECYNNIKLEYNKELNSAYEDLNKWTLPYTINDDKINNVSIKYTNTSSNNANINIEWALSCKFMLANLRYLMIYRHKLFQLEQQKNEYNKASI</sequence>
<dbReference type="GO" id="GO:0000407">
    <property type="term" value="C:phagophore assembly site"/>
    <property type="evidence" value="ECO:0007669"/>
    <property type="project" value="TreeGrafter"/>
</dbReference>
<dbReference type="GO" id="GO:0045324">
    <property type="term" value="P:late endosome to vacuole transport"/>
    <property type="evidence" value="ECO:0007669"/>
    <property type="project" value="TreeGrafter"/>
</dbReference>
<feature type="coiled-coil region" evidence="2">
    <location>
        <begin position="311"/>
        <end position="352"/>
    </location>
</feature>
<evidence type="ECO:0000259" key="4">
    <source>
        <dbReference type="Pfam" id="PF04111"/>
    </source>
</evidence>
<dbReference type="Pfam" id="PF04111">
    <property type="entry name" value="APG6"/>
    <property type="match status" value="1"/>
</dbReference>
<dbReference type="InterPro" id="IPR007243">
    <property type="entry name" value="Atg6/Beclin"/>
</dbReference>
<reference evidence="6" key="1">
    <citation type="journal article" date="2016" name="Proc. Natl. Acad. Sci. U.S.A.">
        <title>Comparative genomics of biotechnologically important yeasts.</title>
        <authorList>
            <person name="Riley R."/>
            <person name="Haridas S."/>
            <person name="Wolfe K.H."/>
            <person name="Lopes M.R."/>
            <person name="Hittinger C.T."/>
            <person name="Goeker M."/>
            <person name="Salamov A.A."/>
            <person name="Wisecaver J.H."/>
            <person name="Long T.M."/>
            <person name="Calvey C.H."/>
            <person name="Aerts A.L."/>
            <person name="Barry K.W."/>
            <person name="Choi C."/>
            <person name="Clum A."/>
            <person name="Coughlan A.Y."/>
            <person name="Deshpande S."/>
            <person name="Douglass A.P."/>
            <person name="Hanson S.J."/>
            <person name="Klenk H.-P."/>
            <person name="LaButti K.M."/>
            <person name="Lapidus A."/>
            <person name="Lindquist E.A."/>
            <person name="Lipzen A.M."/>
            <person name="Meier-Kolthoff J.P."/>
            <person name="Ohm R.A."/>
            <person name="Otillar R.P."/>
            <person name="Pangilinan J.L."/>
            <person name="Peng Y."/>
            <person name="Rokas A."/>
            <person name="Rosa C.A."/>
            <person name="Scheuner C."/>
            <person name="Sibirny A.A."/>
            <person name="Slot J.C."/>
            <person name="Stielow J.B."/>
            <person name="Sun H."/>
            <person name="Kurtzman C.P."/>
            <person name="Blackwell M."/>
            <person name="Grigoriev I.V."/>
            <person name="Jeffries T.W."/>
        </authorList>
    </citation>
    <scope>NUCLEOTIDE SEQUENCE [LARGE SCALE GENOMIC DNA]</scope>
    <source>
        <strain evidence="6">NRRL Y-1626</strain>
    </source>
</reference>
<dbReference type="InterPro" id="IPR038274">
    <property type="entry name" value="Atg6/Beclin_C_sf"/>
</dbReference>
<evidence type="ECO:0000313" key="6">
    <source>
        <dbReference type="Proteomes" id="UP000092321"/>
    </source>
</evidence>
<feature type="region of interest" description="Disordered" evidence="3">
    <location>
        <begin position="252"/>
        <end position="305"/>
    </location>
</feature>
<dbReference type="GO" id="GO:0034272">
    <property type="term" value="C:phosphatidylinositol 3-kinase complex, class III, type II"/>
    <property type="evidence" value="ECO:0007669"/>
    <property type="project" value="TreeGrafter"/>
</dbReference>
<organism evidence="5 6">
    <name type="scientific">Hanseniaspora valbyensis NRRL Y-1626</name>
    <dbReference type="NCBI Taxonomy" id="766949"/>
    <lineage>
        <taxon>Eukaryota</taxon>
        <taxon>Fungi</taxon>
        <taxon>Dikarya</taxon>
        <taxon>Ascomycota</taxon>
        <taxon>Saccharomycotina</taxon>
        <taxon>Saccharomycetes</taxon>
        <taxon>Saccharomycodales</taxon>
        <taxon>Saccharomycodaceae</taxon>
        <taxon>Hanseniaspora</taxon>
    </lineage>
</organism>
<comment type="caution">
    <text evidence="5">The sequence shown here is derived from an EMBL/GenBank/DDBJ whole genome shotgun (WGS) entry which is preliminary data.</text>
</comment>
<proteinExistence type="inferred from homology"/>
<dbReference type="Gene3D" id="1.10.418.40">
    <property type="entry name" value="Autophagy protein 6/Beclin 1"/>
    <property type="match status" value="1"/>
</dbReference>
<feature type="compositionally biased region" description="Low complexity" evidence="3">
    <location>
        <begin position="287"/>
        <end position="296"/>
    </location>
</feature>
<accession>A0A1B7THA0</accession>
<comment type="similarity">
    <text evidence="1">Belongs to the beclin family.</text>
</comment>
<name>A0A1B7THA0_9ASCO</name>
<dbReference type="EMBL" id="LXPE01000005">
    <property type="protein sequence ID" value="OBA28058.1"/>
    <property type="molecule type" value="Genomic_DNA"/>
</dbReference>
<dbReference type="Proteomes" id="UP000092321">
    <property type="component" value="Unassembled WGS sequence"/>
</dbReference>
<dbReference type="PANTHER" id="PTHR12768:SF4">
    <property type="entry name" value="BECLIN-1"/>
    <property type="match status" value="1"/>
</dbReference>
<dbReference type="AlphaFoldDB" id="A0A1B7THA0"/>
<dbReference type="GO" id="GO:0000423">
    <property type="term" value="P:mitophagy"/>
    <property type="evidence" value="ECO:0007669"/>
    <property type="project" value="TreeGrafter"/>
</dbReference>
<dbReference type="GO" id="GO:0006995">
    <property type="term" value="P:cellular response to nitrogen starvation"/>
    <property type="evidence" value="ECO:0007669"/>
    <property type="project" value="TreeGrafter"/>
</dbReference>
<evidence type="ECO:0000256" key="1">
    <source>
        <dbReference type="ARBA" id="ARBA00005965"/>
    </source>
</evidence>
<dbReference type="GO" id="GO:0043548">
    <property type="term" value="F:phosphatidylinositol 3-kinase binding"/>
    <property type="evidence" value="ECO:0007669"/>
    <property type="project" value="TreeGrafter"/>
</dbReference>
<keyword evidence="6" id="KW-1185">Reference proteome</keyword>
<dbReference type="OrthoDB" id="20368at2759"/>
<keyword evidence="2" id="KW-0175">Coiled coil</keyword>
<gene>
    <name evidence="5" type="ORF">HANVADRAFT_51778</name>
</gene>
<protein>
    <recommendedName>
        <fullName evidence="4">Atg6 BARA domain-containing protein</fullName>
    </recommendedName>
</protein>
<evidence type="ECO:0000256" key="2">
    <source>
        <dbReference type="SAM" id="Coils"/>
    </source>
</evidence>
<feature type="region of interest" description="Disordered" evidence="3">
    <location>
        <begin position="81"/>
        <end position="103"/>
    </location>
</feature>
<feature type="domain" description="Atg6 BARA" evidence="4">
    <location>
        <begin position="392"/>
        <end position="646"/>
    </location>
</feature>
<dbReference type="GO" id="GO:0030674">
    <property type="term" value="F:protein-macromolecule adaptor activity"/>
    <property type="evidence" value="ECO:0007669"/>
    <property type="project" value="TreeGrafter"/>
</dbReference>
<evidence type="ECO:0000313" key="5">
    <source>
        <dbReference type="EMBL" id="OBA28058.1"/>
    </source>
</evidence>
<feature type="compositionally biased region" description="Low complexity" evidence="3">
    <location>
        <begin position="84"/>
        <end position="100"/>
    </location>
</feature>
<dbReference type="InterPro" id="IPR040455">
    <property type="entry name" value="Atg6_BARA"/>
</dbReference>
<feature type="compositionally biased region" description="Polar residues" evidence="3">
    <location>
        <begin position="257"/>
        <end position="273"/>
    </location>
</feature>